<name>A0ABY4XLX4_9BACT</name>
<keyword evidence="7" id="KW-1185">Reference proteome</keyword>
<evidence type="ECO:0000313" key="7">
    <source>
        <dbReference type="Proteomes" id="UP001055420"/>
    </source>
</evidence>
<dbReference type="Pfam" id="PF00578">
    <property type="entry name" value="AhpC-TSA"/>
    <property type="match status" value="1"/>
</dbReference>
<keyword evidence="2" id="KW-0201">Cytochrome c-type biogenesis</keyword>
<evidence type="ECO:0000256" key="4">
    <source>
        <dbReference type="ARBA" id="ARBA00023284"/>
    </source>
</evidence>
<keyword evidence="3" id="KW-1015">Disulfide bond</keyword>
<protein>
    <submittedName>
        <fullName evidence="6">Thioredoxin-like domain-containing protein</fullName>
    </submittedName>
</protein>
<accession>A0ABY4XLX4</accession>
<evidence type="ECO:0000313" key="6">
    <source>
        <dbReference type="EMBL" id="USJ31241.2"/>
    </source>
</evidence>
<dbReference type="RefSeq" id="WP_254414162.1">
    <property type="nucleotide sequence ID" value="NZ_CP098805.1"/>
</dbReference>
<dbReference type="InterPro" id="IPR013766">
    <property type="entry name" value="Thioredoxin_domain"/>
</dbReference>
<evidence type="ECO:0000256" key="1">
    <source>
        <dbReference type="ARBA" id="ARBA00004196"/>
    </source>
</evidence>
<evidence type="ECO:0000256" key="2">
    <source>
        <dbReference type="ARBA" id="ARBA00022748"/>
    </source>
</evidence>
<sequence length="177" mass="20158">MLELDHVNSQTEAAFYHGNFVTGKTDADIKHNADLVLKYPKSIYLLNTLNVSKGDLDEKQLARLLSGFDKSLANSSVYKNIQNFLSYNNDTGSQFPADLKLKQPDQKIISSILNQDNKFKLVVFRASWCLPCRKEIPQIKSLQANYGNSLSIYSISIDKDEAHWQNALKEESMPWQQ</sequence>
<evidence type="ECO:0000259" key="5">
    <source>
        <dbReference type="PROSITE" id="PS51352"/>
    </source>
</evidence>
<organism evidence="6 7">
    <name type="scientific">Dyadobacter chenhuakuii</name>
    <dbReference type="NCBI Taxonomy" id="2909339"/>
    <lineage>
        <taxon>Bacteria</taxon>
        <taxon>Pseudomonadati</taxon>
        <taxon>Bacteroidota</taxon>
        <taxon>Cytophagia</taxon>
        <taxon>Cytophagales</taxon>
        <taxon>Spirosomataceae</taxon>
        <taxon>Dyadobacter</taxon>
    </lineage>
</organism>
<dbReference type="InterPro" id="IPR036249">
    <property type="entry name" value="Thioredoxin-like_sf"/>
</dbReference>
<dbReference type="InterPro" id="IPR000866">
    <property type="entry name" value="AhpC/TSA"/>
</dbReference>
<dbReference type="Proteomes" id="UP001055420">
    <property type="component" value="Chromosome"/>
</dbReference>
<dbReference type="Gene3D" id="3.40.30.10">
    <property type="entry name" value="Glutaredoxin"/>
    <property type="match status" value="1"/>
</dbReference>
<dbReference type="PROSITE" id="PS51352">
    <property type="entry name" value="THIOREDOXIN_2"/>
    <property type="match status" value="1"/>
</dbReference>
<gene>
    <name evidence="6" type="ORF">NFI80_00580</name>
</gene>
<reference evidence="6" key="1">
    <citation type="submission" date="2022-06" db="EMBL/GenBank/DDBJ databases">
        <title>Novel species in genus Dyadobacter.</title>
        <authorList>
            <person name="Ma C."/>
        </authorList>
    </citation>
    <scope>NUCLEOTIDE SEQUENCE</scope>
    <source>
        <strain evidence="6">CY22</strain>
    </source>
</reference>
<dbReference type="EMBL" id="CP098805">
    <property type="protein sequence ID" value="USJ31241.2"/>
    <property type="molecule type" value="Genomic_DNA"/>
</dbReference>
<dbReference type="SUPFAM" id="SSF52833">
    <property type="entry name" value="Thioredoxin-like"/>
    <property type="match status" value="1"/>
</dbReference>
<feature type="domain" description="Thioredoxin" evidence="5">
    <location>
        <begin position="75"/>
        <end position="177"/>
    </location>
</feature>
<dbReference type="PANTHER" id="PTHR42852:SF6">
    <property type="entry name" value="THIOL:DISULFIDE INTERCHANGE PROTEIN DSBE"/>
    <property type="match status" value="1"/>
</dbReference>
<proteinExistence type="predicted"/>
<keyword evidence="4" id="KW-0676">Redox-active center</keyword>
<evidence type="ECO:0000256" key="3">
    <source>
        <dbReference type="ARBA" id="ARBA00023157"/>
    </source>
</evidence>
<dbReference type="PANTHER" id="PTHR42852">
    <property type="entry name" value="THIOL:DISULFIDE INTERCHANGE PROTEIN DSBE"/>
    <property type="match status" value="1"/>
</dbReference>
<comment type="subcellular location">
    <subcellularLocation>
        <location evidence="1">Cell envelope</location>
    </subcellularLocation>
</comment>
<dbReference type="InterPro" id="IPR050553">
    <property type="entry name" value="Thioredoxin_ResA/DsbE_sf"/>
</dbReference>